<dbReference type="GO" id="GO:0006310">
    <property type="term" value="P:DNA recombination"/>
    <property type="evidence" value="ECO:0007669"/>
    <property type="project" value="UniProtKB-KW"/>
</dbReference>
<evidence type="ECO:0000313" key="6">
    <source>
        <dbReference type="EMBL" id="RHC54275.1"/>
    </source>
</evidence>
<dbReference type="GO" id="GO:0003677">
    <property type="term" value="F:DNA binding"/>
    <property type="evidence" value="ECO:0007669"/>
    <property type="project" value="UniProtKB-KW"/>
</dbReference>
<evidence type="ECO:0000256" key="4">
    <source>
        <dbReference type="ARBA" id="ARBA00023172"/>
    </source>
</evidence>
<dbReference type="InterPro" id="IPR010998">
    <property type="entry name" value="Integrase_recombinase_N"/>
</dbReference>
<name>A0A414AS21_9FIRM</name>
<keyword evidence="2" id="KW-0229">DNA integration</keyword>
<organism evidence="6 7">
    <name type="scientific">Enterocloster bolteae</name>
    <dbReference type="NCBI Taxonomy" id="208479"/>
    <lineage>
        <taxon>Bacteria</taxon>
        <taxon>Bacillati</taxon>
        <taxon>Bacillota</taxon>
        <taxon>Clostridia</taxon>
        <taxon>Lachnospirales</taxon>
        <taxon>Lachnospiraceae</taxon>
        <taxon>Enterocloster</taxon>
    </lineage>
</organism>
<accession>A0A414AS21</accession>
<dbReference type="SUPFAM" id="SSF56349">
    <property type="entry name" value="DNA breaking-rejoining enzymes"/>
    <property type="match status" value="1"/>
</dbReference>
<protein>
    <submittedName>
        <fullName evidence="6">Zinc-ribbon domain-containing protein</fullName>
    </submittedName>
</protein>
<dbReference type="PROSITE" id="PS51898">
    <property type="entry name" value="TYR_RECOMBINASE"/>
    <property type="match status" value="1"/>
</dbReference>
<dbReference type="EMBL" id="QSHZ01000023">
    <property type="protein sequence ID" value="RHC54275.1"/>
    <property type="molecule type" value="Genomic_DNA"/>
</dbReference>
<proteinExistence type="inferred from homology"/>
<dbReference type="Pfam" id="PF00589">
    <property type="entry name" value="Phage_integrase"/>
    <property type="match status" value="1"/>
</dbReference>
<feature type="domain" description="Tyr recombinase" evidence="5">
    <location>
        <begin position="232"/>
        <end position="413"/>
    </location>
</feature>
<gene>
    <name evidence="6" type="ORF">DW839_19875</name>
</gene>
<dbReference type="GeneID" id="93280421"/>
<dbReference type="InterPro" id="IPR013762">
    <property type="entry name" value="Integrase-like_cat_sf"/>
</dbReference>
<dbReference type="GO" id="GO:0015074">
    <property type="term" value="P:DNA integration"/>
    <property type="evidence" value="ECO:0007669"/>
    <property type="project" value="UniProtKB-KW"/>
</dbReference>
<dbReference type="AlphaFoldDB" id="A0A414AS21"/>
<keyword evidence="3" id="KW-0238">DNA-binding</keyword>
<dbReference type="PANTHER" id="PTHR30629">
    <property type="entry name" value="PROPHAGE INTEGRASE"/>
    <property type="match status" value="1"/>
</dbReference>
<comment type="caution">
    <text evidence="6">The sequence shown here is derived from an EMBL/GenBank/DDBJ whole genome shotgun (WGS) entry which is preliminary data.</text>
</comment>
<evidence type="ECO:0000256" key="2">
    <source>
        <dbReference type="ARBA" id="ARBA00022908"/>
    </source>
</evidence>
<evidence type="ECO:0000313" key="7">
    <source>
        <dbReference type="Proteomes" id="UP000283975"/>
    </source>
</evidence>
<evidence type="ECO:0000256" key="3">
    <source>
        <dbReference type="ARBA" id="ARBA00023125"/>
    </source>
</evidence>
<dbReference type="PANTHER" id="PTHR30629:SF2">
    <property type="entry name" value="PROPHAGE INTEGRASE INTS-RELATED"/>
    <property type="match status" value="1"/>
</dbReference>
<sequence>MLIKCPECDLQVSDKATFCPHCGYPLQPDIKQRKPRSKNNKRRRLPNGFGQISEIKNRNLRNPFRAMVTVGKTSTGRPICKPLKPESYFPTYNDAYTALVEYNKNPYDLEPDITIKELYEKWLSEYLKDASDTYIRSVNSAWTYCSSIYDMRAKDVRARHIKGCMEEGFRIETRGKKKGEKIHPSPSTKSRIKSLFNTMFDYALEYEIVPMNYARTFEISGDIIVEIEKNKKKHFPFTDDEMKVLWQNVDNVKFADWILIQCYMGWRPQELATLRLDEVNLEKRYMQAGMKTEAGKQRIVPIHPRILKFVERNYKFAISINSEYLFNDKGQTHSGSWSVTYDKYANRFEKVISQLNLNPNHRPHDPRTTFVTMGKKSGMDEYALKEMVGHTIQDITESTYTVRDLEWLREDIEKIK</sequence>
<dbReference type="InterPro" id="IPR002104">
    <property type="entry name" value="Integrase_catalytic"/>
</dbReference>
<dbReference type="Gene3D" id="1.10.150.130">
    <property type="match status" value="1"/>
</dbReference>
<comment type="similarity">
    <text evidence="1">Belongs to the 'phage' integrase family.</text>
</comment>
<evidence type="ECO:0000259" key="5">
    <source>
        <dbReference type="PROSITE" id="PS51898"/>
    </source>
</evidence>
<dbReference type="InterPro" id="IPR026870">
    <property type="entry name" value="Zinc_ribbon_dom"/>
</dbReference>
<dbReference type="InterPro" id="IPR050808">
    <property type="entry name" value="Phage_Integrase"/>
</dbReference>
<dbReference type="InterPro" id="IPR011010">
    <property type="entry name" value="DNA_brk_join_enz"/>
</dbReference>
<evidence type="ECO:0000256" key="1">
    <source>
        <dbReference type="ARBA" id="ARBA00008857"/>
    </source>
</evidence>
<dbReference type="Pfam" id="PF13240">
    <property type="entry name" value="Zn_Ribbon_1"/>
    <property type="match status" value="1"/>
</dbReference>
<dbReference type="CDD" id="cd00397">
    <property type="entry name" value="DNA_BRE_C"/>
    <property type="match status" value="1"/>
</dbReference>
<keyword evidence="4" id="KW-0233">DNA recombination</keyword>
<reference evidence="6 7" key="1">
    <citation type="submission" date="2018-08" db="EMBL/GenBank/DDBJ databases">
        <title>A genome reference for cultivated species of the human gut microbiota.</title>
        <authorList>
            <person name="Zou Y."/>
            <person name="Xue W."/>
            <person name="Luo G."/>
        </authorList>
    </citation>
    <scope>NUCLEOTIDE SEQUENCE [LARGE SCALE GENOMIC DNA]</scope>
    <source>
        <strain evidence="6 7">AM35-14</strain>
    </source>
</reference>
<dbReference type="RefSeq" id="WP_006781060.1">
    <property type="nucleotide sequence ID" value="NZ_BAABXO010000001.1"/>
</dbReference>
<dbReference type="Gene3D" id="1.10.443.10">
    <property type="entry name" value="Intergrase catalytic core"/>
    <property type="match status" value="1"/>
</dbReference>
<dbReference type="Proteomes" id="UP000283975">
    <property type="component" value="Unassembled WGS sequence"/>
</dbReference>